<feature type="domain" description="ABC transporter" evidence="5">
    <location>
        <begin position="4"/>
        <end position="239"/>
    </location>
</feature>
<keyword evidence="3" id="KW-0067">ATP-binding</keyword>
<proteinExistence type="predicted"/>
<dbReference type="InterPro" id="IPR017871">
    <property type="entry name" value="ABC_transporter-like_CS"/>
</dbReference>
<dbReference type="OrthoDB" id="9809450at2"/>
<comment type="caution">
    <text evidence="6">The sequence shown here is derived from an EMBL/GenBank/DDBJ whole genome shotgun (WGS) entry which is preliminary data.</text>
</comment>
<organism evidence="6 7">
    <name type="scientific">Solidesulfovibrio fructosivorans JJ]</name>
    <dbReference type="NCBI Taxonomy" id="596151"/>
    <lineage>
        <taxon>Bacteria</taxon>
        <taxon>Pseudomonadati</taxon>
        <taxon>Thermodesulfobacteriota</taxon>
        <taxon>Desulfovibrionia</taxon>
        <taxon>Desulfovibrionales</taxon>
        <taxon>Desulfovibrionaceae</taxon>
        <taxon>Solidesulfovibrio</taxon>
    </lineage>
</organism>
<dbReference type="eggNOG" id="COG1120">
    <property type="taxonomic scope" value="Bacteria"/>
</dbReference>
<dbReference type="PROSITE" id="PS50893">
    <property type="entry name" value="ABC_TRANSPORTER_2"/>
    <property type="match status" value="1"/>
</dbReference>
<dbReference type="Gene3D" id="3.40.50.300">
    <property type="entry name" value="P-loop containing nucleotide triphosphate hydrolases"/>
    <property type="match status" value="1"/>
</dbReference>
<dbReference type="InterPro" id="IPR027417">
    <property type="entry name" value="P-loop_NTPase"/>
</dbReference>
<sequence length="293" mass="31664">MDAVAVSNLAFSYNGRAVLCDVSFTVAPGGLACLLGPNGCGKTTLLRLILGLLSPGSGDARIEGRDVAASSPRELAKLAAYVPQLSQPAFAYSAFETVLMGRAARARAFGRPGKDDRDIARAAMARFGVDRFADTPLTRLSGGQRQLVMLARALAQETPVLVMDEPVNGLDFGNQARFLEIVRELCDEGRTCLMTTHFPDHALWVADRVVMMRSGHVLADAAPAEAVTSRNLGRLYDAAIEVHPLNEHMRVCVPTRMRRVLRHPGKKRAIPLSAAGQVPNAAPTRSRHVRNDF</sequence>
<dbReference type="SUPFAM" id="SSF52540">
    <property type="entry name" value="P-loop containing nucleoside triphosphate hydrolases"/>
    <property type="match status" value="1"/>
</dbReference>
<evidence type="ECO:0000256" key="3">
    <source>
        <dbReference type="ARBA" id="ARBA00022840"/>
    </source>
</evidence>
<dbReference type="SMART" id="SM00382">
    <property type="entry name" value="AAA"/>
    <property type="match status" value="1"/>
</dbReference>
<feature type="region of interest" description="Disordered" evidence="4">
    <location>
        <begin position="271"/>
        <end position="293"/>
    </location>
</feature>
<dbReference type="Pfam" id="PF00005">
    <property type="entry name" value="ABC_tran"/>
    <property type="match status" value="1"/>
</dbReference>
<dbReference type="CDD" id="cd03214">
    <property type="entry name" value="ABC_Iron-Siderophores_B12_Hemin"/>
    <property type="match status" value="1"/>
</dbReference>
<evidence type="ECO:0000256" key="1">
    <source>
        <dbReference type="ARBA" id="ARBA00022448"/>
    </source>
</evidence>
<dbReference type="GO" id="GO:0016887">
    <property type="term" value="F:ATP hydrolysis activity"/>
    <property type="evidence" value="ECO:0007669"/>
    <property type="project" value="InterPro"/>
</dbReference>
<dbReference type="RefSeq" id="WP_005993604.1">
    <property type="nucleotide sequence ID" value="NZ_AECZ01000012.1"/>
</dbReference>
<dbReference type="Proteomes" id="UP000006250">
    <property type="component" value="Unassembled WGS sequence"/>
</dbReference>
<keyword evidence="2" id="KW-0547">Nucleotide-binding</keyword>
<accession>E1JWS8</accession>
<evidence type="ECO:0000313" key="6">
    <source>
        <dbReference type="EMBL" id="EFL51132.1"/>
    </source>
</evidence>
<dbReference type="PANTHER" id="PTHR42734:SF19">
    <property type="entry name" value="IRON COMPOUNDS ABC TRANSPORTER, ATP-BINDING PROTEIN"/>
    <property type="match status" value="1"/>
</dbReference>
<gene>
    <name evidence="6" type="ORF">DesfrDRAFT_2077</name>
</gene>
<dbReference type="AlphaFoldDB" id="E1JWS8"/>
<evidence type="ECO:0000313" key="7">
    <source>
        <dbReference type="Proteomes" id="UP000006250"/>
    </source>
</evidence>
<dbReference type="InterPro" id="IPR050153">
    <property type="entry name" value="Metal_Ion_Import_ABC"/>
</dbReference>
<evidence type="ECO:0000256" key="2">
    <source>
        <dbReference type="ARBA" id="ARBA00022741"/>
    </source>
</evidence>
<reference evidence="6 7" key="1">
    <citation type="submission" date="2010-08" db="EMBL/GenBank/DDBJ databases">
        <title>The draft genome of Desulfovibrio fructosovorans JJ.</title>
        <authorList>
            <consortium name="US DOE Joint Genome Institute (JGI-PGF)"/>
            <person name="Lucas S."/>
            <person name="Copeland A."/>
            <person name="Lapidus A."/>
            <person name="Cheng J.-F."/>
            <person name="Bruce D."/>
            <person name="Goodwin L."/>
            <person name="Pitluck S."/>
            <person name="Land M.L."/>
            <person name="Hauser L."/>
            <person name="Chang Y.-J."/>
            <person name="Jeffries C."/>
            <person name="Wall J.D."/>
            <person name="Stahl D.A."/>
            <person name="Arkin A.P."/>
            <person name="Dehal P."/>
            <person name="Stolyar S.M."/>
            <person name="Hazen T.C."/>
            <person name="Woyke T.J."/>
        </authorList>
    </citation>
    <scope>NUCLEOTIDE SEQUENCE [LARGE SCALE GENOMIC DNA]</scope>
    <source>
        <strain evidence="6 7">JJ</strain>
    </source>
</reference>
<dbReference type="STRING" id="596151.DesfrDRAFT_2077"/>
<keyword evidence="1" id="KW-0813">Transport</keyword>
<dbReference type="PANTHER" id="PTHR42734">
    <property type="entry name" value="METAL TRANSPORT SYSTEM ATP-BINDING PROTEIN TM_0124-RELATED"/>
    <property type="match status" value="1"/>
</dbReference>
<dbReference type="GO" id="GO:0005524">
    <property type="term" value="F:ATP binding"/>
    <property type="evidence" value="ECO:0007669"/>
    <property type="project" value="UniProtKB-KW"/>
</dbReference>
<name>E1JWS8_SOLFR</name>
<keyword evidence="7" id="KW-1185">Reference proteome</keyword>
<dbReference type="EMBL" id="AECZ01000012">
    <property type="protein sequence ID" value="EFL51132.1"/>
    <property type="molecule type" value="Genomic_DNA"/>
</dbReference>
<evidence type="ECO:0000256" key="4">
    <source>
        <dbReference type="SAM" id="MobiDB-lite"/>
    </source>
</evidence>
<dbReference type="FunFam" id="3.40.50.300:FF:000134">
    <property type="entry name" value="Iron-enterobactin ABC transporter ATP-binding protein"/>
    <property type="match status" value="1"/>
</dbReference>
<dbReference type="InterPro" id="IPR003593">
    <property type="entry name" value="AAA+_ATPase"/>
</dbReference>
<dbReference type="PROSITE" id="PS00211">
    <property type="entry name" value="ABC_TRANSPORTER_1"/>
    <property type="match status" value="1"/>
</dbReference>
<protein>
    <submittedName>
        <fullName evidence="6">ABC transporter related protein</fullName>
    </submittedName>
</protein>
<evidence type="ECO:0000259" key="5">
    <source>
        <dbReference type="PROSITE" id="PS50893"/>
    </source>
</evidence>
<dbReference type="InterPro" id="IPR003439">
    <property type="entry name" value="ABC_transporter-like_ATP-bd"/>
</dbReference>